<keyword evidence="4" id="KW-0472">Membrane</keyword>
<proteinExistence type="predicted"/>
<evidence type="ECO:0000313" key="9">
    <source>
        <dbReference type="Proteomes" id="UP001169066"/>
    </source>
</evidence>
<feature type="domain" description="Bacterial surface antigen (D15)" evidence="6">
    <location>
        <begin position="285"/>
        <end position="586"/>
    </location>
</feature>
<evidence type="ECO:0000256" key="2">
    <source>
        <dbReference type="ARBA" id="ARBA00022452"/>
    </source>
</evidence>
<dbReference type="Gene3D" id="2.40.160.50">
    <property type="entry name" value="membrane protein fhac: a member of the omp85/tpsb transporter family"/>
    <property type="match status" value="1"/>
</dbReference>
<feature type="chain" id="PRO_5046823399" evidence="5">
    <location>
        <begin position="20"/>
        <end position="586"/>
    </location>
</feature>
<dbReference type="EMBL" id="JAQIBC010000001">
    <property type="protein sequence ID" value="MDM5262604.1"/>
    <property type="molecule type" value="Genomic_DNA"/>
</dbReference>
<organism evidence="8 9">
    <name type="scientific">Sulfurovum xiamenensis</name>
    <dbReference type="NCBI Taxonomy" id="3019066"/>
    <lineage>
        <taxon>Bacteria</taxon>
        <taxon>Pseudomonadati</taxon>
        <taxon>Campylobacterota</taxon>
        <taxon>Epsilonproteobacteria</taxon>
        <taxon>Campylobacterales</taxon>
        <taxon>Sulfurovaceae</taxon>
        <taxon>Sulfurovum</taxon>
    </lineage>
</organism>
<keyword evidence="5" id="KW-0732">Signal</keyword>
<dbReference type="PANTHER" id="PTHR12815">
    <property type="entry name" value="SORTING AND ASSEMBLY MACHINERY SAMM50 PROTEIN FAMILY MEMBER"/>
    <property type="match status" value="1"/>
</dbReference>
<dbReference type="PANTHER" id="PTHR12815:SF18">
    <property type="entry name" value="SORTING AND ASSEMBLY MACHINERY COMPONENT 50 HOMOLOG"/>
    <property type="match status" value="1"/>
</dbReference>
<name>A0ABT7QP05_9BACT</name>
<dbReference type="InterPro" id="IPR039910">
    <property type="entry name" value="D15-like"/>
</dbReference>
<gene>
    <name evidence="8" type="ORF">PF327_00105</name>
</gene>
<protein>
    <submittedName>
        <fullName evidence="8">BamA/TamA family outer membrane protein</fullName>
    </submittedName>
</protein>
<dbReference type="Gene3D" id="3.10.20.310">
    <property type="entry name" value="membrane protein fhac"/>
    <property type="match status" value="2"/>
</dbReference>
<evidence type="ECO:0000259" key="7">
    <source>
        <dbReference type="Pfam" id="PF07244"/>
    </source>
</evidence>
<feature type="domain" description="POTRA" evidence="7">
    <location>
        <begin position="28"/>
        <end position="103"/>
    </location>
</feature>
<accession>A0ABT7QP05</accession>
<feature type="signal peptide" evidence="5">
    <location>
        <begin position="1"/>
        <end position="19"/>
    </location>
</feature>
<evidence type="ECO:0000256" key="5">
    <source>
        <dbReference type="SAM" id="SignalP"/>
    </source>
</evidence>
<evidence type="ECO:0000256" key="3">
    <source>
        <dbReference type="ARBA" id="ARBA00022692"/>
    </source>
</evidence>
<comment type="subcellular location">
    <subcellularLocation>
        <location evidence="1">Membrane</location>
    </subcellularLocation>
</comment>
<sequence>MRHTFTFCLIICISTLLFADEIELPTHEIHFSGQKYFEESDLQDALGVTTPGFFQFWKDNTPRIKDKLIPSLKPSLKSFYDSEGFYDANFTIQETNTTVFVTISENEPVRVRDINISSDYNISTMVTMKKDDIFRAETFIAIKSKMIAGLLKEGYCSYDLDTKAYVDLDLHTVDLRYVLRKGGICTFGKLTTSGLETIDEDVIRSRVKAKEGQKYSTDLIQDTSNRLYGLNAFDSVIIDVDRKFYNVVPVDITFTEMEKPYHLEAGAGYDTYVGMRVLGEITKHNFMGNAQELKLQTSWSQREQLIKLGYFKPAFLDIFGYYTDLGGNTGYSNLEFDGFKEEKAFLRAYLEHEHKRLRLRAGVALENIVISALENLDRGVELSQAVTEGTFPLLYPYVDLVYDARDSKLNPKYGYYLSAYGEFGLSYDEEASVYMKTLFEGRFIHTFADLTLAAVGKVGIVDVSTENGLPESKYFFGGGAYSNRAYGFRELGVIISPTEDSIYGASTMANLSLEANYPVWGDIYGALFTDNTMLTEESYNFKGEIISAVGLGARYMTPIGPFKLDIGFNVNDFSQYGISFQIGQSF</sequence>
<evidence type="ECO:0000256" key="1">
    <source>
        <dbReference type="ARBA" id="ARBA00004370"/>
    </source>
</evidence>
<evidence type="ECO:0000313" key="8">
    <source>
        <dbReference type="EMBL" id="MDM5262604.1"/>
    </source>
</evidence>
<dbReference type="Proteomes" id="UP001169066">
    <property type="component" value="Unassembled WGS sequence"/>
</dbReference>
<keyword evidence="9" id="KW-1185">Reference proteome</keyword>
<evidence type="ECO:0000256" key="4">
    <source>
        <dbReference type="ARBA" id="ARBA00023136"/>
    </source>
</evidence>
<keyword evidence="3" id="KW-0812">Transmembrane</keyword>
<dbReference type="Pfam" id="PF01103">
    <property type="entry name" value="Omp85"/>
    <property type="match status" value="1"/>
</dbReference>
<dbReference type="Pfam" id="PF07244">
    <property type="entry name" value="POTRA"/>
    <property type="match status" value="2"/>
</dbReference>
<evidence type="ECO:0000259" key="6">
    <source>
        <dbReference type="Pfam" id="PF01103"/>
    </source>
</evidence>
<keyword evidence="2" id="KW-1134">Transmembrane beta strand</keyword>
<feature type="domain" description="POTRA" evidence="7">
    <location>
        <begin position="186"/>
        <end position="255"/>
    </location>
</feature>
<dbReference type="InterPro" id="IPR000184">
    <property type="entry name" value="Bac_surfAg_D15"/>
</dbReference>
<comment type="caution">
    <text evidence="8">The sequence shown here is derived from an EMBL/GenBank/DDBJ whole genome shotgun (WGS) entry which is preliminary data.</text>
</comment>
<dbReference type="RefSeq" id="WP_289400774.1">
    <property type="nucleotide sequence ID" value="NZ_JAQIBC010000001.1"/>
</dbReference>
<reference evidence="8" key="1">
    <citation type="submission" date="2023-01" db="EMBL/GenBank/DDBJ databases">
        <title>Sulfurovum sp. XTW-4 genome assembly.</title>
        <authorList>
            <person name="Wang J."/>
        </authorList>
    </citation>
    <scope>NUCLEOTIDE SEQUENCE</scope>
    <source>
        <strain evidence="8">XTW-4</strain>
    </source>
</reference>
<dbReference type="InterPro" id="IPR010827">
    <property type="entry name" value="BamA/TamA_POTRA"/>
</dbReference>